<dbReference type="Proteomes" id="UP000789595">
    <property type="component" value="Unassembled WGS sequence"/>
</dbReference>
<keyword evidence="1" id="KW-0175">Coiled coil</keyword>
<feature type="compositionally biased region" description="Low complexity" evidence="2">
    <location>
        <begin position="31"/>
        <end position="50"/>
    </location>
</feature>
<dbReference type="EMBL" id="CAKKNE010000006">
    <property type="protein sequence ID" value="CAH0379192.1"/>
    <property type="molecule type" value="Genomic_DNA"/>
</dbReference>
<feature type="coiled-coil region" evidence="1">
    <location>
        <begin position="186"/>
        <end position="213"/>
    </location>
</feature>
<feature type="region of interest" description="Disordered" evidence="2">
    <location>
        <begin position="104"/>
        <end position="169"/>
    </location>
</feature>
<feature type="compositionally biased region" description="Basic and acidic residues" evidence="2">
    <location>
        <begin position="160"/>
        <end position="169"/>
    </location>
</feature>
<evidence type="ECO:0000313" key="4">
    <source>
        <dbReference type="Proteomes" id="UP000789595"/>
    </source>
</evidence>
<evidence type="ECO:0000313" key="3">
    <source>
        <dbReference type="EMBL" id="CAH0379192.1"/>
    </source>
</evidence>
<keyword evidence="4" id="KW-1185">Reference proteome</keyword>
<dbReference type="AlphaFoldDB" id="A0A8J2T2Q4"/>
<evidence type="ECO:0000256" key="2">
    <source>
        <dbReference type="SAM" id="MobiDB-lite"/>
    </source>
</evidence>
<reference evidence="3" key="1">
    <citation type="submission" date="2021-11" db="EMBL/GenBank/DDBJ databases">
        <authorList>
            <consortium name="Genoscope - CEA"/>
            <person name="William W."/>
        </authorList>
    </citation>
    <scope>NUCLEOTIDE SEQUENCE</scope>
</reference>
<feature type="region of interest" description="Disordered" evidence="2">
    <location>
        <begin position="1"/>
        <end position="89"/>
    </location>
</feature>
<sequence>MMGATEDAGGPPAAVEELPPPAQSQFSISSPDEVVIPPTTPDDTTVPSVTGEGTMSDGKGNLKKVLFLSGGDANQPPKENASKGWTFSDVSRRASAAQASLQQMMKKTEPKAAELASNARKNMNDAAEATRKAAGDASAKISKLMGSSPEPSFDESGAMAREDAAPSESRLDKLKAAFKPKEDPSVVALRAEVAELREEVARLAARVEELSAAK</sequence>
<comment type="caution">
    <text evidence="3">The sequence shown here is derived from an EMBL/GenBank/DDBJ whole genome shotgun (WGS) entry which is preliminary data.</text>
</comment>
<evidence type="ECO:0000256" key="1">
    <source>
        <dbReference type="SAM" id="Coils"/>
    </source>
</evidence>
<name>A0A8J2T2Q4_9STRA</name>
<gene>
    <name evidence="3" type="ORF">PECAL_6P07950</name>
</gene>
<accession>A0A8J2T2Q4</accession>
<proteinExistence type="predicted"/>
<organism evidence="3 4">
    <name type="scientific">Pelagomonas calceolata</name>
    <dbReference type="NCBI Taxonomy" id="35677"/>
    <lineage>
        <taxon>Eukaryota</taxon>
        <taxon>Sar</taxon>
        <taxon>Stramenopiles</taxon>
        <taxon>Ochrophyta</taxon>
        <taxon>Pelagophyceae</taxon>
        <taxon>Pelagomonadales</taxon>
        <taxon>Pelagomonadaceae</taxon>
        <taxon>Pelagomonas</taxon>
    </lineage>
</organism>
<protein>
    <submittedName>
        <fullName evidence="3">Uncharacterized protein</fullName>
    </submittedName>
</protein>
<feature type="compositionally biased region" description="Low complexity" evidence="2">
    <location>
        <begin position="8"/>
        <end position="17"/>
    </location>
</feature>